<dbReference type="InterPro" id="IPR005632">
    <property type="entry name" value="Chaperone_Skp"/>
</dbReference>
<dbReference type="SMART" id="SM00935">
    <property type="entry name" value="OmpH"/>
    <property type="match status" value="1"/>
</dbReference>
<dbReference type="Gene3D" id="3.30.910.20">
    <property type="entry name" value="Skp domain"/>
    <property type="match status" value="1"/>
</dbReference>
<evidence type="ECO:0000256" key="3">
    <source>
        <dbReference type="SAM" id="SignalP"/>
    </source>
</evidence>
<evidence type="ECO:0000256" key="2">
    <source>
        <dbReference type="ARBA" id="ARBA00022729"/>
    </source>
</evidence>
<organism evidence="4 5">
    <name type="scientific">Lacihabitans lacunae</name>
    <dbReference type="NCBI Taxonomy" id="1028214"/>
    <lineage>
        <taxon>Bacteria</taxon>
        <taxon>Pseudomonadati</taxon>
        <taxon>Bacteroidota</taxon>
        <taxon>Cytophagia</taxon>
        <taxon>Cytophagales</taxon>
        <taxon>Leadbetterellaceae</taxon>
        <taxon>Lacihabitans</taxon>
    </lineage>
</organism>
<dbReference type="Proteomes" id="UP001595616">
    <property type="component" value="Unassembled WGS sequence"/>
</dbReference>
<dbReference type="SUPFAM" id="SSF111384">
    <property type="entry name" value="OmpH-like"/>
    <property type="match status" value="1"/>
</dbReference>
<evidence type="ECO:0000256" key="1">
    <source>
        <dbReference type="ARBA" id="ARBA00009091"/>
    </source>
</evidence>
<evidence type="ECO:0000313" key="5">
    <source>
        <dbReference type="Proteomes" id="UP001595616"/>
    </source>
</evidence>
<evidence type="ECO:0000313" key="4">
    <source>
        <dbReference type="EMBL" id="MFC3811172.1"/>
    </source>
</evidence>
<gene>
    <name evidence="4" type="ORF">ACFOOI_10940</name>
</gene>
<protein>
    <submittedName>
        <fullName evidence="4">OmpH family outer membrane protein</fullName>
    </submittedName>
</protein>
<name>A0ABV7YWG7_9BACT</name>
<dbReference type="RefSeq" id="WP_379837945.1">
    <property type="nucleotide sequence ID" value="NZ_JBHRYQ010000001.1"/>
</dbReference>
<feature type="signal peptide" evidence="3">
    <location>
        <begin position="1"/>
        <end position="21"/>
    </location>
</feature>
<keyword evidence="2 3" id="KW-0732">Signal</keyword>
<comment type="caution">
    <text evidence="4">The sequence shown here is derived from an EMBL/GenBank/DDBJ whole genome shotgun (WGS) entry which is preliminary data.</text>
</comment>
<reference evidence="5" key="1">
    <citation type="journal article" date="2019" name="Int. J. Syst. Evol. Microbiol.">
        <title>The Global Catalogue of Microorganisms (GCM) 10K type strain sequencing project: providing services to taxonomists for standard genome sequencing and annotation.</title>
        <authorList>
            <consortium name="The Broad Institute Genomics Platform"/>
            <consortium name="The Broad Institute Genome Sequencing Center for Infectious Disease"/>
            <person name="Wu L."/>
            <person name="Ma J."/>
        </authorList>
    </citation>
    <scope>NUCLEOTIDE SEQUENCE [LARGE SCALE GENOMIC DNA]</scope>
    <source>
        <strain evidence="5">CECT 7956</strain>
    </source>
</reference>
<proteinExistence type="inferred from homology"/>
<comment type="similarity">
    <text evidence="1">Belongs to the Skp family.</text>
</comment>
<feature type="chain" id="PRO_5047499791" evidence="3">
    <location>
        <begin position="22"/>
        <end position="198"/>
    </location>
</feature>
<dbReference type="PANTHER" id="PTHR35089">
    <property type="entry name" value="CHAPERONE PROTEIN SKP"/>
    <property type="match status" value="1"/>
</dbReference>
<keyword evidence="5" id="KW-1185">Reference proteome</keyword>
<dbReference type="Pfam" id="PF03938">
    <property type="entry name" value="OmpH"/>
    <property type="match status" value="1"/>
</dbReference>
<sequence length="198" mass="22302">MKKITVLFLALTVAIMSCNKAAEKTSAGGQPSGRIVYVNTDTLLNNYEYYKDVVKEFENKRFALENDLAKRSQSFQNEVSMFQRRAQAGGMTEEQAKTTQMQLQKKEQDIMLFRDNAAGNLQEEQAKKTDELLTNINAYLKKYNSSDKYDMVIGYSKGGGVLYAKEDLDITDEILKGLNEEYKGSGKKAETPADSTKK</sequence>
<dbReference type="PROSITE" id="PS51257">
    <property type="entry name" value="PROKAR_LIPOPROTEIN"/>
    <property type="match status" value="1"/>
</dbReference>
<accession>A0ABV7YWG7</accession>
<dbReference type="EMBL" id="JBHRYQ010000001">
    <property type="protein sequence ID" value="MFC3811172.1"/>
    <property type="molecule type" value="Genomic_DNA"/>
</dbReference>
<dbReference type="InterPro" id="IPR024930">
    <property type="entry name" value="Skp_dom_sf"/>
</dbReference>
<dbReference type="PANTHER" id="PTHR35089:SF1">
    <property type="entry name" value="CHAPERONE PROTEIN SKP"/>
    <property type="match status" value="1"/>
</dbReference>